<evidence type="ECO:0000259" key="2">
    <source>
        <dbReference type="PROSITE" id="PS50110"/>
    </source>
</evidence>
<dbReference type="PROSITE" id="PS50930">
    <property type="entry name" value="HTH_LYTTR"/>
    <property type="match status" value="1"/>
</dbReference>
<evidence type="ECO:0000259" key="3">
    <source>
        <dbReference type="PROSITE" id="PS50930"/>
    </source>
</evidence>
<dbReference type="SUPFAM" id="SSF52172">
    <property type="entry name" value="CheY-like"/>
    <property type="match status" value="1"/>
</dbReference>
<dbReference type="Pfam" id="PF00072">
    <property type="entry name" value="Response_reg"/>
    <property type="match status" value="1"/>
</dbReference>
<feature type="domain" description="HTH LytTR-type" evidence="3">
    <location>
        <begin position="131"/>
        <end position="194"/>
    </location>
</feature>
<dbReference type="SMART" id="SM00448">
    <property type="entry name" value="REC"/>
    <property type="match status" value="1"/>
</dbReference>
<feature type="domain" description="Response regulatory" evidence="2">
    <location>
        <begin position="3"/>
        <end position="114"/>
    </location>
</feature>
<dbReference type="Gene3D" id="3.40.50.2300">
    <property type="match status" value="1"/>
</dbReference>
<dbReference type="InterPro" id="IPR011006">
    <property type="entry name" value="CheY-like_superfamily"/>
</dbReference>
<organism evidence="4 5">
    <name type="scientific">Ohtaekwangia kribbensis</name>
    <dbReference type="NCBI Taxonomy" id="688913"/>
    <lineage>
        <taxon>Bacteria</taxon>
        <taxon>Pseudomonadati</taxon>
        <taxon>Bacteroidota</taxon>
        <taxon>Cytophagia</taxon>
        <taxon>Cytophagales</taxon>
        <taxon>Fulvivirgaceae</taxon>
        <taxon>Ohtaekwangia</taxon>
    </lineage>
</organism>
<dbReference type="PANTHER" id="PTHR37299">
    <property type="entry name" value="TRANSCRIPTIONAL REGULATOR-RELATED"/>
    <property type="match status" value="1"/>
</dbReference>
<dbReference type="RefSeq" id="WP_377585974.1">
    <property type="nucleotide sequence ID" value="NZ_JBHTKA010000016.1"/>
</dbReference>
<comment type="caution">
    <text evidence="4">The sequence shown here is derived from an EMBL/GenBank/DDBJ whole genome shotgun (WGS) entry which is preliminary data.</text>
</comment>
<evidence type="ECO:0000313" key="4">
    <source>
        <dbReference type="EMBL" id="MFD1003353.1"/>
    </source>
</evidence>
<dbReference type="InterPro" id="IPR046947">
    <property type="entry name" value="LytR-like"/>
</dbReference>
<dbReference type="InterPro" id="IPR001789">
    <property type="entry name" value="Sig_transdc_resp-reg_receiver"/>
</dbReference>
<keyword evidence="5" id="KW-1185">Reference proteome</keyword>
<dbReference type="InterPro" id="IPR007492">
    <property type="entry name" value="LytTR_DNA-bd_dom"/>
</dbReference>
<accession>A0ABW3KBD3</accession>
<evidence type="ECO:0000313" key="5">
    <source>
        <dbReference type="Proteomes" id="UP001597112"/>
    </source>
</evidence>
<dbReference type="EMBL" id="JBHTKA010000016">
    <property type="protein sequence ID" value="MFD1003353.1"/>
    <property type="molecule type" value="Genomic_DNA"/>
</dbReference>
<gene>
    <name evidence="4" type="ORF">ACFQ21_28765</name>
</gene>
<reference evidence="5" key="1">
    <citation type="journal article" date="2019" name="Int. J. Syst. Evol. Microbiol.">
        <title>The Global Catalogue of Microorganisms (GCM) 10K type strain sequencing project: providing services to taxonomists for standard genome sequencing and annotation.</title>
        <authorList>
            <consortium name="The Broad Institute Genomics Platform"/>
            <consortium name="The Broad Institute Genome Sequencing Center for Infectious Disease"/>
            <person name="Wu L."/>
            <person name="Ma J."/>
        </authorList>
    </citation>
    <scope>NUCLEOTIDE SEQUENCE [LARGE SCALE GENOMIC DNA]</scope>
    <source>
        <strain evidence="5">CCUG 58938</strain>
    </source>
</reference>
<feature type="modified residue" description="4-aspartylphosphate" evidence="1">
    <location>
        <position position="54"/>
    </location>
</feature>
<dbReference type="Proteomes" id="UP001597112">
    <property type="component" value="Unassembled WGS sequence"/>
</dbReference>
<dbReference type="Gene3D" id="2.40.50.1020">
    <property type="entry name" value="LytTr DNA-binding domain"/>
    <property type="match status" value="1"/>
</dbReference>
<dbReference type="PANTHER" id="PTHR37299:SF1">
    <property type="entry name" value="STAGE 0 SPORULATION PROTEIN A HOMOLOG"/>
    <property type="match status" value="1"/>
</dbReference>
<evidence type="ECO:0000256" key="1">
    <source>
        <dbReference type="PROSITE-ProRule" id="PRU00169"/>
    </source>
</evidence>
<dbReference type="SMART" id="SM00850">
    <property type="entry name" value="LytTR"/>
    <property type="match status" value="1"/>
</dbReference>
<dbReference type="Pfam" id="PF04397">
    <property type="entry name" value="LytTR"/>
    <property type="match status" value="1"/>
</dbReference>
<proteinExistence type="predicted"/>
<dbReference type="PROSITE" id="PS50110">
    <property type="entry name" value="RESPONSE_REGULATORY"/>
    <property type="match status" value="1"/>
</dbReference>
<protein>
    <submittedName>
        <fullName evidence="4">LytR/AlgR family response regulator transcription factor</fullName>
    </submittedName>
</protein>
<sequence>MIKAIAIDDEPLPLEILEAYCSNVSFLKLEKTFTQTGEGKKYLQKHPIDLIFLDIHMPAISGIDFYKDIEQDMMVIFTTAHSEYAIEGFNLSAVDYLLKPYSQERFEVAVNKANEYYNFLNQKESREQKHIFIRAEYSLVKIATADIFFIEGLADYLKIHLQNGKTILTRMTMKTMLSKLSPKEFIRVHRSYIIPFKLITGVRNKIITLGSNQEIPIGASFEEGFFEAFKRE</sequence>
<keyword evidence="1" id="KW-0597">Phosphoprotein</keyword>
<name>A0ABW3KBD3_9BACT</name>